<dbReference type="GO" id="GO:0003677">
    <property type="term" value="F:DNA binding"/>
    <property type="evidence" value="ECO:0007669"/>
    <property type="project" value="InterPro"/>
</dbReference>
<reference evidence="2 3" key="1">
    <citation type="submission" date="2017-03" db="EMBL/GenBank/DDBJ databases">
        <authorList>
            <person name="Afonso C.L."/>
            <person name="Miller P.J."/>
            <person name="Scott M.A."/>
            <person name="Spackman E."/>
            <person name="Goraichik I."/>
            <person name="Dimitrov K.M."/>
            <person name="Suarez D.L."/>
            <person name="Swayne D.E."/>
        </authorList>
    </citation>
    <scope>NUCLEOTIDE SEQUENCE [LARGE SCALE GENOMIC DNA]</scope>
    <source>
        <strain evidence="2 3">CECT 7971</strain>
    </source>
</reference>
<dbReference type="AlphaFoldDB" id="A0A1Y5SGS4"/>
<dbReference type="Proteomes" id="UP000193307">
    <property type="component" value="Unassembled WGS sequence"/>
</dbReference>
<evidence type="ECO:0000259" key="1">
    <source>
        <dbReference type="Pfam" id="PF12728"/>
    </source>
</evidence>
<evidence type="ECO:0000313" key="2">
    <source>
        <dbReference type="EMBL" id="SLN40504.1"/>
    </source>
</evidence>
<dbReference type="EMBL" id="FWFW01000005">
    <property type="protein sequence ID" value="SLN40504.1"/>
    <property type="molecule type" value="Genomic_DNA"/>
</dbReference>
<feature type="domain" description="Helix-turn-helix" evidence="1">
    <location>
        <begin position="6"/>
        <end position="50"/>
    </location>
</feature>
<name>A0A1Y5SGS4_9RHOB</name>
<accession>A0A1Y5SGS4</accession>
<evidence type="ECO:0000313" key="3">
    <source>
        <dbReference type="Proteomes" id="UP000193307"/>
    </source>
</evidence>
<dbReference type="InterPro" id="IPR009061">
    <property type="entry name" value="DNA-bd_dom_put_sf"/>
</dbReference>
<sequence length="56" mass="6599">MIRVEFFTVDQVAKMAQVSRATIYRMIAKNEIKPTKFGNATRIHRDQIDRQSTEKE</sequence>
<dbReference type="InterPro" id="IPR041657">
    <property type="entry name" value="HTH_17"/>
</dbReference>
<organism evidence="2 3">
    <name type="scientific">Pacificibacter marinus</name>
    <dbReference type="NCBI Taxonomy" id="658057"/>
    <lineage>
        <taxon>Bacteria</taxon>
        <taxon>Pseudomonadati</taxon>
        <taxon>Pseudomonadota</taxon>
        <taxon>Alphaproteobacteria</taxon>
        <taxon>Rhodobacterales</taxon>
        <taxon>Roseobacteraceae</taxon>
        <taxon>Pacificibacter</taxon>
    </lineage>
</organism>
<dbReference type="NCBIfam" id="TIGR01764">
    <property type="entry name" value="excise"/>
    <property type="match status" value="1"/>
</dbReference>
<gene>
    <name evidence="2" type="ORF">PAM7971_01837</name>
</gene>
<protein>
    <submittedName>
        <fullName evidence="2">Helix-turn-helix domain protein</fullName>
    </submittedName>
</protein>
<dbReference type="Pfam" id="PF12728">
    <property type="entry name" value="HTH_17"/>
    <property type="match status" value="1"/>
</dbReference>
<dbReference type="InterPro" id="IPR010093">
    <property type="entry name" value="SinI_DNA-bd"/>
</dbReference>
<dbReference type="RefSeq" id="WP_170842147.1">
    <property type="nucleotide sequence ID" value="NZ_FNZV01000004.1"/>
</dbReference>
<keyword evidence="3" id="KW-1185">Reference proteome</keyword>
<dbReference type="SUPFAM" id="SSF46955">
    <property type="entry name" value="Putative DNA-binding domain"/>
    <property type="match status" value="1"/>
</dbReference>
<dbReference type="Gene3D" id="1.10.10.60">
    <property type="entry name" value="Homeodomain-like"/>
    <property type="match status" value="1"/>
</dbReference>
<dbReference type="STRING" id="658057.SAMN04488032_104240"/>
<proteinExistence type="predicted"/>